<evidence type="ECO:0000256" key="1">
    <source>
        <dbReference type="SAM" id="MobiDB-lite"/>
    </source>
</evidence>
<dbReference type="Proteomes" id="UP000266841">
    <property type="component" value="Unassembled WGS sequence"/>
</dbReference>
<evidence type="ECO:0000313" key="2">
    <source>
        <dbReference type="EMBL" id="EJK62233.1"/>
    </source>
</evidence>
<feature type="region of interest" description="Disordered" evidence="1">
    <location>
        <begin position="1"/>
        <end position="152"/>
    </location>
</feature>
<dbReference type="AlphaFoldDB" id="K0S830"/>
<reference evidence="2 3" key="1">
    <citation type="journal article" date="2012" name="Genome Biol.">
        <title>Genome and low-iron response of an oceanic diatom adapted to chronic iron limitation.</title>
        <authorList>
            <person name="Lommer M."/>
            <person name="Specht M."/>
            <person name="Roy A.S."/>
            <person name="Kraemer L."/>
            <person name="Andreson R."/>
            <person name="Gutowska M.A."/>
            <person name="Wolf J."/>
            <person name="Bergner S.V."/>
            <person name="Schilhabel M.B."/>
            <person name="Klostermeier U.C."/>
            <person name="Beiko R.G."/>
            <person name="Rosenstiel P."/>
            <person name="Hippler M."/>
            <person name="Laroche J."/>
        </authorList>
    </citation>
    <scope>NUCLEOTIDE SEQUENCE [LARGE SCALE GENOMIC DNA]</scope>
    <source>
        <strain evidence="2 3">CCMP1005</strain>
    </source>
</reference>
<sequence length="152" mass="16883">MEPTWNQMETNMEPDGTRMEPRRNQNGTKTEPKPKPPTVPSHTSCRRHQQNEIVTGDVDGADSDAETHPRLPQYRVYRESLKYRDSIDSSGSESDHEAVADDVTCSGIYSSDGDDSDSDEADHADKTASPRDNTSQIEAVSIDETTPEQSEV</sequence>
<evidence type="ECO:0000313" key="3">
    <source>
        <dbReference type="Proteomes" id="UP000266841"/>
    </source>
</evidence>
<feature type="compositionally biased region" description="Basic and acidic residues" evidence="1">
    <location>
        <begin position="76"/>
        <end position="99"/>
    </location>
</feature>
<accession>K0S830</accession>
<organism evidence="2 3">
    <name type="scientific">Thalassiosira oceanica</name>
    <name type="common">Marine diatom</name>
    <dbReference type="NCBI Taxonomy" id="159749"/>
    <lineage>
        <taxon>Eukaryota</taxon>
        <taxon>Sar</taxon>
        <taxon>Stramenopiles</taxon>
        <taxon>Ochrophyta</taxon>
        <taxon>Bacillariophyta</taxon>
        <taxon>Coscinodiscophyceae</taxon>
        <taxon>Thalassiosirophycidae</taxon>
        <taxon>Thalassiosirales</taxon>
        <taxon>Thalassiosiraceae</taxon>
        <taxon>Thalassiosira</taxon>
    </lineage>
</organism>
<comment type="caution">
    <text evidence="2">The sequence shown here is derived from an EMBL/GenBank/DDBJ whole genome shotgun (WGS) entry which is preliminary data.</text>
</comment>
<proteinExistence type="predicted"/>
<name>K0S830_THAOC</name>
<dbReference type="EMBL" id="AGNL01019023">
    <property type="protein sequence ID" value="EJK62233.1"/>
    <property type="molecule type" value="Genomic_DNA"/>
</dbReference>
<gene>
    <name evidence="2" type="ORF">THAOC_17162</name>
</gene>
<feature type="compositionally biased region" description="Polar residues" evidence="1">
    <location>
        <begin position="1"/>
        <end position="10"/>
    </location>
</feature>
<protein>
    <submittedName>
        <fullName evidence="2">Uncharacterized protein</fullName>
    </submittedName>
</protein>
<keyword evidence="3" id="KW-1185">Reference proteome</keyword>
<feature type="compositionally biased region" description="Polar residues" evidence="1">
    <location>
        <begin position="130"/>
        <end position="152"/>
    </location>
</feature>